<dbReference type="EMBL" id="NEDP02002950">
    <property type="protein sequence ID" value="OWF49766.1"/>
    <property type="molecule type" value="Genomic_DNA"/>
</dbReference>
<gene>
    <name evidence="1" type="ORF">KP79_PYT00997</name>
</gene>
<dbReference type="InterPro" id="IPR011042">
    <property type="entry name" value="6-blade_b-propeller_TolB-like"/>
</dbReference>
<dbReference type="OrthoDB" id="6064205at2759"/>
<dbReference type="Proteomes" id="UP000242188">
    <property type="component" value="Unassembled WGS sequence"/>
</dbReference>
<reference evidence="1 2" key="1">
    <citation type="journal article" date="2017" name="Nat. Ecol. Evol.">
        <title>Scallop genome provides insights into evolution of bilaterian karyotype and development.</title>
        <authorList>
            <person name="Wang S."/>
            <person name="Zhang J."/>
            <person name="Jiao W."/>
            <person name="Li J."/>
            <person name="Xun X."/>
            <person name="Sun Y."/>
            <person name="Guo X."/>
            <person name="Huan P."/>
            <person name="Dong B."/>
            <person name="Zhang L."/>
            <person name="Hu X."/>
            <person name="Sun X."/>
            <person name="Wang J."/>
            <person name="Zhao C."/>
            <person name="Wang Y."/>
            <person name="Wang D."/>
            <person name="Huang X."/>
            <person name="Wang R."/>
            <person name="Lv J."/>
            <person name="Li Y."/>
            <person name="Zhang Z."/>
            <person name="Liu B."/>
            <person name="Lu W."/>
            <person name="Hui Y."/>
            <person name="Liang J."/>
            <person name="Zhou Z."/>
            <person name="Hou R."/>
            <person name="Li X."/>
            <person name="Liu Y."/>
            <person name="Li H."/>
            <person name="Ning X."/>
            <person name="Lin Y."/>
            <person name="Zhao L."/>
            <person name="Xing Q."/>
            <person name="Dou J."/>
            <person name="Li Y."/>
            <person name="Mao J."/>
            <person name="Guo H."/>
            <person name="Dou H."/>
            <person name="Li T."/>
            <person name="Mu C."/>
            <person name="Jiang W."/>
            <person name="Fu Q."/>
            <person name="Fu X."/>
            <person name="Miao Y."/>
            <person name="Liu J."/>
            <person name="Yu Q."/>
            <person name="Li R."/>
            <person name="Liao H."/>
            <person name="Li X."/>
            <person name="Kong Y."/>
            <person name="Jiang Z."/>
            <person name="Chourrout D."/>
            <person name="Li R."/>
            <person name="Bao Z."/>
        </authorList>
    </citation>
    <scope>NUCLEOTIDE SEQUENCE [LARGE SCALE GENOMIC DNA]</scope>
    <source>
        <strain evidence="1 2">PY_sf001</strain>
    </source>
</reference>
<keyword evidence="2" id="KW-1185">Reference proteome</keyword>
<dbReference type="Gene3D" id="2.120.10.30">
    <property type="entry name" value="TolB, C-terminal domain"/>
    <property type="match status" value="1"/>
</dbReference>
<organism evidence="1 2">
    <name type="scientific">Mizuhopecten yessoensis</name>
    <name type="common">Japanese scallop</name>
    <name type="synonym">Patinopecten yessoensis</name>
    <dbReference type="NCBI Taxonomy" id="6573"/>
    <lineage>
        <taxon>Eukaryota</taxon>
        <taxon>Metazoa</taxon>
        <taxon>Spiralia</taxon>
        <taxon>Lophotrochozoa</taxon>
        <taxon>Mollusca</taxon>
        <taxon>Bivalvia</taxon>
        <taxon>Autobranchia</taxon>
        <taxon>Pteriomorphia</taxon>
        <taxon>Pectinida</taxon>
        <taxon>Pectinoidea</taxon>
        <taxon>Pectinidae</taxon>
        <taxon>Mizuhopecten</taxon>
    </lineage>
</organism>
<name>A0A210QM04_MIZYE</name>
<proteinExistence type="predicted"/>
<evidence type="ECO:0000313" key="2">
    <source>
        <dbReference type="Proteomes" id="UP000242188"/>
    </source>
</evidence>
<dbReference type="InterPro" id="IPR050952">
    <property type="entry name" value="TRIM-NHL_E3_ligases"/>
</dbReference>
<protein>
    <submittedName>
        <fullName evidence="1">Tripartite motif-containing protein 2</fullName>
    </submittedName>
</protein>
<dbReference type="AlphaFoldDB" id="A0A210QM04"/>
<accession>A0A210QM04</accession>
<dbReference type="GO" id="GO:0061630">
    <property type="term" value="F:ubiquitin protein ligase activity"/>
    <property type="evidence" value="ECO:0007669"/>
    <property type="project" value="TreeGrafter"/>
</dbReference>
<dbReference type="GO" id="GO:0043161">
    <property type="term" value="P:proteasome-mediated ubiquitin-dependent protein catabolic process"/>
    <property type="evidence" value="ECO:0007669"/>
    <property type="project" value="TreeGrafter"/>
</dbReference>
<dbReference type="GO" id="GO:0000209">
    <property type="term" value="P:protein polyubiquitination"/>
    <property type="evidence" value="ECO:0007669"/>
    <property type="project" value="TreeGrafter"/>
</dbReference>
<comment type="caution">
    <text evidence="1">The sequence shown here is derived from an EMBL/GenBank/DDBJ whole genome shotgun (WGS) entry which is preliminary data.</text>
</comment>
<sequence>MADLTQTEECIEAIRKAAEALCSETNKLRDSMIRRVTRQYQGKVSNGDIGEANEIGGNDTDLPLHFQPGDIDVQKIQAILGRLEANADTAKNARLRKMASFQITNQSVDVLVSTSREHAWLCDHLKNLCLVDKDGKTLVKRKLDHVPESITISDDGTVYFTSYREKAIKKLDVSGKITYVLNTSPLHPVGLSLANEGDLLICVVDKFDFVTGKNKPKDILKVKIDRGEVKSVKFKDDSEKLTAPYRILENTNGDVLVIDGLSETSGRLVVFNDVGGVKFTYSGDDTGNGQPFCPTNMCIDHIGNIFVVDGGSHCIHVLNSVGELQRKIISDEIGGVEPTILSIGQDGIMWVGHANGEVAVYRYRRSHRASGVSRVRDEKETFF</sequence>
<dbReference type="PANTHER" id="PTHR24104:SF50">
    <property type="entry name" value="SMP-30_GLUCONOLACTONASE_LRE-LIKE REGION DOMAIN-CONTAINING PROTEIN"/>
    <property type="match status" value="1"/>
</dbReference>
<dbReference type="PANTHER" id="PTHR24104">
    <property type="entry name" value="E3 UBIQUITIN-PROTEIN LIGASE NHLRC1-RELATED"/>
    <property type="match status" value="1"/>
</dbReference>
<dbReference type="SUPFAM" id="SSF101898">
    <property type="entry name" value="NHL repeat"/>
    <property type="match status" value="1"/>
</dbReference>
<evidence type="ECO:0000313" key="1">
    <source>
        <dbReference type="EMBL" id="OWF49766.1"/>
    </source>
</evidence>